<dbReference type="EMBL" id="JACOQH010000003">
    <property type="protein sequence ID" value="MBC5753557.1"/>
    <property type="molecule type" value="Genomic_DNA"/>
</dbReference>
<dbReference type="Pfam" id="PF20736">
    <property type="entry name" value="Glyco_hydro127M"/>
    <property type="match status" value="1"/>
</dbReference>
<evidence type="ECO:0000259" key="1">
    <source>
        <dbReference type="Pfam" id="PF07944"/>
    </source>
</evidence>
<protein>
    <submittedName>
        <fullName evidence="3">Glycoside hydrolase family 127 protein</fullName>
    </submittedName>
</protein>
<dbReference type="Pfam" id="PF07944">
    <property type="entry name" value="Beta-AFase-like_GH127_cat"/>
    <property type="match status" value="1"/>
</dbReference>
<dbReference type="SUPFAM" id="SSF48208">
    <property type="entry name" value="Six-hairpin glycosidases"/>
    <property type="match status" value="1"/>
</dbReference>
<reference evidence="3 4" key="1">
    <citation type="submission" date="2020-08" db="EMBL/GenBank/DDBJ databases">
        <title>Genome public.</title>
        <authorList>
            <person name="Liu C."/>
            <person name="Sun Q."/>
        </authorList>
    </citation>
    <scope>NUCLEOTIDE SEQUENCE [LARGE SCALE GENOMIC DNA]</scope>
    <source>
        <strain evidence="3 4">BX0805</strain>
    </source>
</reference>
<dbReference type="InterPro" id="IPR012878">
    <property type="entry name" value="Beta-AFase-like_GH127_cat"/>
</dbReference>
<keyword evidence="3" id="KW-0378">Hydrolase</keyword>
<proteinExistence type="predicted"/>
<dbReference type="PANTHER" id="PTHR31151:SF0">
    <property type="entry name" value="PROLINE-TRNA LIGASE (DUF1680)"/>
    <property type="match status" value="1"/>
</dbReference>
<dbReference type="Gene3D" id="1.50.10.20">
    <property type="match status" value="1"/>
</dbReference>
<dbReference type="InterPro" id="IPR049046">
    <property type="entry name" value="Beta-AFase-like_GH127_middle"/>
</dbReference>
<comment type="caution">
    <text evidence="3">The sequence shown here is derived from an EMBL/GenBank/DDBJ whole genome shotgun (WGS) entry which is preliminary data.</text>
</comment>
<dbReference type="PANTHER" id="PTHR31151">
    <property type="entry name" value="PROLINE-TRNA LIGASE (DUF1680)"/>
    <property type="match status" value="1"/>
</dbReference>
<keyword evidence="4" id="KW-1185">Reference proteome</keyword>
<evidence type="ECO:0000313" key="4">
    <source>
        <dbReference type="Proteomes" id="UP000621540"/>
    </source>
</evidence>
<feature type="domain" description="Non-reducing end beta-L-arabinofuranosidase-like GH127 middle" evidence="2">
    <location>
        <begin position="403"/>
        <end position="511"/>
    </location>
</feature>
<feature type="domain" description="Non-reducing end beta-L-arabinofuranosidase-like GH127 catalytic" evidence="1">
    <location>
        <begin position="9"/>
        <end position="387"/>
    </location>
</feature>
<accession>A0ABR7I9G3</accession>
<gene>
    <name evidence="3" type="ORF">H8Z76_05850</name>
</gene>
<evidence type="ECO:0000259" key="2">
    <source>
        <dbReference type="Pfam" id="PF20736"/>
    </source>
</evidence>
<evidence type="ECO:0000313" key="3">
    <source>
        <dbReference type="EMBL" id="MBC5753557.1"/>
    </source>
</evidence>
<dbReference type="Proteomes" id="UP000621540">
    <property type="component" value="Unassembled WGS sequence"/>
</dbReference>
<name>A0ABR7I9G3_9FIRM</name>
<organism evidence="3 4">
    <name type="scientific">Roseburia yibonii</name>
    <dbReference type="NCBI Taxonomy" id="2763063"/>
    <lineage>
        <taxon>Bacteria</taxon>
        <taxon>Bacillati</taxon>
        <taxon>Bacillota</taxon>
        <taxon>Clostridia</taxon>
        <taxon>Lachnospirales</taxon>
        <taxon>Lachnospiraceae</taxon>
        <taxon>Roseburia</taxon>
    </lineage>
</organism>
<dbReference type="GO" id="GO:0016787">
    <property type="term" value="F:hydrolase activity"/>
    <property type="evidence" value="ECO:0007669"/>
    <property type="project" value="UniProtKB-KW"/>
</dbReference>
<dbReference type="InterPro" id="IPR008928">
    <property type="entry name" value="6-hairpin_glycosidase_sf"/>
</dbReference>
<sequence length="602" mass="68806">MLQAMETGKVHLLPGLFAERAEVNRAYLMELENQGLLQNFYLEAGIIMPGLQVVEDPETALLHWGWEAPTCQLRGHFLGHWMSAAAKLVAATGDVELKAKLIKIVDELEKCQKLNGGQWIGPIPEKYFKKLEREEYIWSPQYVMHKTLLGLMHAYQYAGIEQSLAILDGISDWYVDWVKDMEVKNPHAVYSGEEGGMLEVWATLYELTGEEKYLALAKAYDHPSIFRKLEEGKDALTNCHANASIPWAHGAAKMYEITGDDRWKKLAEDFFRFAVTERGTYCTGGQNAGEFWVPPKMQGHFLGDRNQEFCTVYNMVRLADYLYRFTGKAEYADYIEKNLYNGFLAQQNKHTGLPTYFLPLRAGAKKKWGTKTRDFWCCYGTMVQAQTLYPELCCFSEEEKDRLVIGQYIPSEVTWGEGEKRVTVSQSVDMKSYNAQAFFDEKDESQMSRWLLKFTVKANRHFTLSLRVPRWVKSAPEVTINGQKPESVEITEGYLNLERDWAEDEITVYFPAGLTLENLPDAPELAAVLEGPIVLASLSDADRGLKITGKPEDAIQPRYEHTYDVFPWQQSTYQTVGQAQNEKLVPLYDVTDESYTVYHTIS</sequence>